<protein>
    <submittedName>
        <fullName evidence="2">Uncharacterized protein</fullName>
    </submittedName>
</protein>
<name>A0A652KDV8_9ACTN</name>
<evidence type="ECO:0000313" key="2">
    <source>
        <dbReference type="EMBL" id="TXS21879.1"/>
    </source>
</evidence>
<accession>A0A652KDV8</accession>
<feature type="compositionally biased region" description="Low complexity" evidence="1">
    <location>
        <begin position="189"/>
        <end position="204"/>
    </location>
</feature>
<feature type="region of interest" description="Disordered" evidence="1">
    <location>
        <begin position="174"/>
        <end position="204"/>
    </location>
</feature>
<sequence length="204" mass="20152">MFNPMRRRPAATAATPLRRALHAAAVTCSSVVFGVGTTLLGANAIEATGIGLATLPVVTTFFPVPPRGTRTGRQIAVGAQDSSGEAGSPVTGEDGSPASPTGGDTKEPPAHTHHTPAGPGAPADTAAAAGGGGGTGAGPVNPAAADESGYDAVMIWEPRLQIKPRVTIFPAHIEEENTAPAPVPPPVPDTGTGPATDATPGHES</sequence>
<feature type="region of interest" description="Disordered" evidence="1">
    <location>
        <begin position="78"/>
        <end position="143"/>
    </location>
</feature>
<organism evidence="2">
    <name type="scientific">Streptomyces sp. gb1(2016)</name>
    <dbReference type="NCBI Taxonomy" id="1828321"/>
    <lineage>
        <taxon>Bacteria</taxon>
        <taxon>Bacillati</taxon>
        <taxon>Actinomycetota</taxon>
        <taxon>Actinomycetes</taxon>
        <taxon>Kitasatosporales</taxon>
        <taxon>Streptomycetaceae</taxon>
        <taxon>Streptomyces</taxon>
    </lineage>
</organism>
<dbReference type="EMBL" id="RDBM01000065">
    <property type="protein sequence ID" value="TXS21879.1"/>
    <property type="molecule type" value="Genomic_DNA"/>
</dbReference>
<proteinExistence type="predicted"/>
<reference evidence="2" key="1">
    <citation type="submission" date="2018-10" db="EMBL/GenBank/DDBJ databases">
        <authorList>
            <person name="Hariharan J."/>
            <person name="Choudoir M.J."/>
            <person name="Diebold P."/>
            <person name="Panke-Buisse K."/>
            <person name="Campbell A.N."/>
            <person name="Buckley D.H."/>
        </authorList>
    </citation>
    <scope>NUCLEOTIDE SEQUENCE</scope>
    <source>
        <strain evidence="2">Gb1</strain>
    </source>
</reference>
<evidence type="ECO:0000256" key="1">
    <source>
        <dbReference type="SAM" id="MobiDB-lite"/>
    </source>
</evidence>
<dbReference type="AlphaFoldDB" id="A0A652KDV8"/>
<feature type="compositionally biased region" description="Low complexity" evidence="1">
    <location>
        <begin position="115"/>
        <end position="128"/>
    </location>
</feature>
<comment type="caution">
    <text evidence="2">The sequence shown here is derived from an EMBL/GenBank/DDBJ whole genome shotgun (WGS) entry which is preliminary data.</text>
</comment>
<gene>
    <name evidence="2" type="ORF">EAO74_36880</name>
</gene>